<keyword evidence="1" id="KW-1133">Transmembrane helix</keyword>
<feature type="non-terminal residue" evidence="3">
    <location>
        <position position="72"/>
    </location>
</feature>
<feature type="transmembrane region" description="Helical" evidence="1">
    <location>
        <begin position="46"/>
        <end position="69"/>
    </location>
</feature>
<feature type="chain" id="PRO_5042106518" evidence="2">
    <location>
        <begin position="18"/>
        <end position="72"/>
    </location>
</feature>
<feature type="signal peptide" evidence="2">
    <location>
        <begin position="1"/>
        <end position="17"/>
    </location>
</feature>
<feature type="non-terminal residue" evidence="3">
    <location>
        <position position="1"/>
    </location>
</feature>
<evidence type="ECO:0000313" key="3">
    <source>
        <dbReference type="EMBL" id="KAJ9599386.1"/>
    </source>
</evidence>
<dbReference type="EMBL" id="JASPKZ010000814">
    <property type="protein sequence ID" value="KAJ9599386.1"/>
    <property type="molecule type" value="Genomic_DNA"/>
</dbReference>
<accession>A0AAD8AIQ9</accession>
<dbReference type="Proteomes" id="UP001233999">
    <property type="component" value="Unassembled WGS sequence"/>
</dbReference>
<sequence>VLLFYVILLTILGSIIATIGDDLKNVLAIFIRLPIILKHYLNVYPIYYHCYVHIAMSRHIVFVFILLIISYC</sequence>
<reference evidence="3" key="1">
    <citation type="journal article" date="2023" name="IScience">
        <title>Live-bearing cockroach genome reveals convergent evolutionary mechanisms linked to viviparity in insects and beyond.</title>
        <authorList>
            <person name="Fouks B."/>
            <person name="Harrison M.C."/>
            <person name="Mikhailova A.A."/>
            <person name="Marchal E."/>
            <person name="English S."/>
            <person name="Carruthers M."/>
            <person name="Jennings E.C."/>
            <person name="Chiamaka E.L."/>
            <person name="Frigard R.A."/>
            <person name="Pippel M."/>
            <person name="Attardo G.M."/>
            <person name="Benoit J.B."/>
            <person name="Bornberg-Bauer E."/>
            <person name="Tobe S.S."/>
        </authorList>
    </citation>
    <scope>NUCLEOTIDE SEQUENCE</scope>
    <source>
        <strain evidence="3">Stay&amp;Tobe</strain>
    </source>
</reference>
<comment type="caution">
    <text evidence="3">The sequence shown here is derived from an EMBL/GenBank/DDBJ whole genome shotgun (WGS) entry which is preliminary data.</text>
</comment>
<keyword evidence="2" id="KW-0732">Signal</keyword>
<keyword evidence="1" id="KW-0472">Membrane</keyword>
<dbReference type="AlphaFoldDB" id="A0AAD8AIQ9"/>
<proteinExistence type="predicted"/>
<name>A0AAD8AIQ9_DIPPU</name>
<evidence type="ECO:0000313" key="4">
    <source>
        <dbReference type="Proteomes" id="UP001233999"/>
    </source>
</evidence>
<reference evidence="3" key="2">
    <citation type="submission" date="2023-05" db="EMBL/GenBank/DDBJ databases">
        <authorList>
            <person name="Fouks B."/>
        </authorList>
    </citation>
    <scope>NUCLEOTIDE SEQUENCE</scope>
    <source>
        <strain evidence="3">Stay&amp;Tobe</strain>
        <tissue evidence="3">Testes</tissue>
    </source>
</reference>
<evidence type="ECO:0000256" key="1">
    <source>
        <dbReference type="SAM" id="Phobius"/>
    </source>
</evidence>
<evidence type="ECO:0000256" key="2">
    <source>
        <dbReference type="SAM" id="SignalP"/>
    </source>
</evidence>
<keyword evidence="1" id="KW-0812">Transmembrane</keyword>
<gene>
    <name evidence="3" type="ORF">L9F63_010148</name>
</gene>
<keyword evidence="4" id="KW-1185">Reference proteome</keyword>
<protein>
    <submittedName>
        <fullName evidence="3">Uncharacterized protein</fullName>
    </submittedName>
</protein>
<organism evidence="3 4">
    <name type="scientific">Diploptera punctata</name>
    <name type="common">Pacific beetle cockroach</name>
    <dbReference type="NCBI Taxonomy" id="6984"/>
    <lineage>
        <taxon>Eukaryota</taxon>
        <taxon>Metazoa</taxon>
        <taxon>Ecdysozoa</taxon>
        <taxon>Arthropoda</taxon>
        <taxon>Hexapoda</taxon>
        <taxon>Insecta</taxon>
        <taxon>Pterygota</taxon>
        <taxon>Neoptera</taxon>
        <taxon>Polyneoptera</taxon>
        <taxon>Dictyoptera</taxon>
        <taxon>Blattodea</taxon>
        <taxon>Blaberoidea</taxon>
        <taxon>Blaberidae</taxon>
        <taxon>Diplopterinae</taxon>
        <taxon>Diploptera</taxon>
    </lineage>
</organism>